<keyword evidence="2" id="KW-1133">Transmembrane helix</keyword>
<gene>
    <name evidence="3" type="ORF">ASIM_LOCUS14814</name>
</gene>
<evidence type="ECO:0000313" key="5">
    <source>
        <dbReference type="WBParaSite" id="ASIM_0001540501-mRNA-1"/>
    </source>
</evidence>
<organism evidence="5">
    <name type="scientific">Anisakis simplex</name>
    <name type="common">Herring worm</name>
    <dbReference type="NCBI Taxonomy" id="6269"/>
    <lineage>
        <taxon>Eukaryota</taxon>
        <taxon>Metazoa</taxon>
        <taxon>Ecdysozoa</taxon>
        <taxon>Nematoda</taxon>
        <taxon>Chromadorea</taxon>
        <taxon>Rhabditida</taxon>
        <taxon>Spirurina</taxon>
        <taxon>Ascaridomorpha</taxon>
        <taxon>Ascaridoidea</taxon>
        <taxon>Anisakidae</taxon>
        <taxon>Anisakis</taxon>
        <taxon>Anisakis simplex complex</taxon>
    </lineage>
</organism>
<evidence type="ECO:0000313" key="3">
    <source>
        <dbReference type="EMBL" id="VDK53428.1"/>
    </source>
</evidence>
<keyword evidence="2" id="KW-0472">Membrane</keyword>
<feature type="transmembrane region" description="Helical" evidence="2">
    <location>
        <begin position="13"/>
        <end position="38"/>
    </location>
</feature>
<dbReference type="AlphaFoldDB" id="A0A0M3K368"/>
<accession>A0A0M3K368</accession>
<dbReference type="EMBL" id="UYRR01031945">
    <property type="protein sequence ID" value="VDK53428.1"/>
    <property type="molecule type" value="Genomic_DNA"/>
</dbReference>
<reference evidence="5" key="1">
    <citation type="submission" date="2017-02" db="UniProtKB">
        <authorList>
            <consortium name="WormBaseParasite"/>
        </authorList>
    </citation>
    <scope>IDENTIFICATION</scope>
</reference>
<feature type="region of interest" description="Disordered" evidence="1">
    <location>
        <begin position="320"/>
        <end position="349"/>
    </location>
</feature>
<dbReference type="WBParaSite" id="ASIM_0001540501-mRNA-1">
    <property type="protein sequence ID" value="ASIM_0001540501-mRNA-1"/>
    <property type="gene ID" value="ASIM_0001540501"/>
</dbReference>
<evidence type="ECO:0000256" key="2">
    <source>
        <dbReference type="SAM" id="Phobius"/>
    </source>
</evidence>
<dbReference type="OrthoDB" id="5831905at2759"/>
<proteinExistence type="predicted"/>
<protein>
    <submittedName>
        <fullName evidence="3 5">Uncharacterized protein</fullName>
    </submittedName>
</protein>
<keyword evidence="2" id="KW-0812">Transmembrane</keyword>
<dbReference type="Proteomes" id="UP000267096">
    <property type="component" value="Unassembled WGS sequence"/>
</dbReference>
<keyword evidence="4" id="KW-1185">Reference proteome</keyword>
<evidence type="ECO:0000313" key="4">
    <source>
        <dbReference type="Proteomes" id="UP000267096"/>
    </source>
</evidence>
<name>A0A0M3K368_ANISI</name>
<sequence>MLEGRLDEKIVNWLHYMASPGVIIPVLLLLMLVIYFLVSLERTEEKKKIFELAGGGNKRKPNEFGRAEKKKKVVTYLPIVEQKRREPWRAFNGALKHEILAPIGDLNLSPEKASLCLSMSLNIFFEDNGSTAFDSKPQSISKSISLAKSNTTDRVDDWFNEADEETKSDYSYNVQEDVVQLVTPEEIRYFSRLIRPLRGSSLMLSSSFPKDADAGSFTVLFPTVSGSRHSIQCNSPTSLYENPSDEYSIASGFNRKSLTLLPRDDTCASIRVHESVLNGNGSKIRPSAVCQPQPSTYPHLHQPSLDPIIAADREKEIEEECPVDEAPTNQNQQQETGRRAETTSISSTKKFDPKLMATEFVPWPSMDEIQEQRLLAFIF</sequence>
<evidence type="ECO:0000256" key="1">
    <source>
        <dbReference type="SAM" id="MobiDB-lite"/>
    </source>
</evidence>
<reference evidence="3 4" key="2">
    <citation type="submission" date="2018-11" db="EMBL/GenBank/DDBJ databases">
        <authorList>
            <consortium name="Pathogen Informatics"/>
        </authorList>
    </citation>
    <scope>NUCLEOTIDE SEQUENCE [LARGE SCALE GENOMIC DNA]</scope>
</reference>